<gene>
    <name evidence="1" type="ORF">K444DRAFT_634285</name>
</gene>
<evidence type="ECO:0000313" key="1">
    <source>
        <dbReference type="EMBL" id="PMD54564.1"/>
    </source>
</evidence>
<reference evidence="1 2" key="1">
    <citation type="submission" date="2016-04" db="EMBL/GenBank/DDBJ databases">
        <title>A degradative enzymes factory behind the ericoid mycorrhizal symbiosis.</title>
        <authorList>
            <consortium name="DOE Joint Genome Institute"/>
            <person name="Martino E."/>
            <person name="Morin E."/>
            <person name="Grelet G."/>
            <person name="Kuo A."/>
            <person name="Kohler A."/>
            <person name="Daghino S."/>
            <person name="Barry K."/>
            <person name="Choi C."/>
            <person name="Cichocki N."/>
            <person name="Clum A."/>
            <person name="Copeland A."/>
            <person name="Hainaut M."/>
            <person name="Haridas S."/>
            <person name="Labutti K."/>
            <person name="Lindquist E."/>
            <person name="Lipzen A."/>
            <person name="Khouja H.-R."/>
            <person name="Murat C."/>
            <person name="Ohm R."/>
            <person name="Olson A."/>
            <person name="Spatafora J."/>
            <person name="Veneault-Fourrey C."/>
            <person name="Henrissat B."/>
            <person name="Grigoriev I."/>
            <person name="Martin F."/>
            <person name="Perotto S."/>
        </authorList>
    </citation>
    <scope>NUCLEOTIDE SEQUENCE [LARGE SCALE GENOMIC DNA]</scope>
    <source>
        <strain evidence="1 2">E</strain>
    </source>
</reference>
<dbReference type="InParanoid" id="A0A2J6SUW5"/>
<dbReference type="EMBL" id="KZ613859">
    <property type="protein sequence ID" value="PMD54564.1"/>
    <property type="molecule type" value="Genomic_DNA"/>
</dbReference>
<dbReference type="Proteomes" id="UP000235371">
    <property type="component" value="Unassembled WGS sequence"/>
</dbReference>
<proteinExistence type="predicted"/>
<dbReference type="GeneID" id="36591805"/>
<dbReference type="RefSeq" id="XP_024731468.1">
    <property type="nucleotide sequence ID" value="XM_024883728.1"/>
</dbReference>
<accession>A0A2J6SUW5</accession>
<name>A0A2J6SUW5_9HELO</name>
<sequence length="265" mass="30330">MSYINYDTESLLGISVAESGSTPCYSEDSQPRICFDEYCTFPMGNMCKACRLDRVVRKKRVRKHSRVQRAREWVHEINVQKYITNYSGEVFLGGAVDRDELEENDGHNGGLDSDGGEAEYEEVQSYGSDEEDDCYDSDEIIQANEAEQEKHPGLCDLIPKSFGSDWDTHPKLSSNSERTSSLTIVSSRLSIRSDLSAHLELWVSDIFDRTLEGQMKDTIFIGGAEDDRILCPLCRNPIGDPKYQHLLQCQFAQDEQERMRVMWRR</sequence>
<evidence type="ECO:0000313" key="2">
    <source>
        <dbReference type="Proteomes" id="UP000235371"/>
    </source>
</evidence>
<dbReference type="AlphaFoldDB" id="A0A2J6SUW5"/>
<dbReference type="OrthoDB" id="3541652at2759"/>
<keyword evidence="2" id="KW-1185">Reference proteome</keyword>
<organism evidence="1 2">
    <name type="scientific">Hyaloscypha bicolor E</name>
    <dbReference type="NCBI Taxonomy" id="1095630"/>
    <lineage>
        <taxon>Eukaryota</taxon>
        <taxon>Fungi</taxon>
        <taxon>Dikarya</taxon>
        <taxon>Ascomycota</taxon>
        <taxon>Pezizomycotina</taxon>
        <taxon>Leotiomycetes</taxon>
        <taxon>Helotiales</taxon>
        <taxon>Hyaloscyphaceae</taxon>
        <taxon>Hyaloscypha</taxon>
        <taxon>Hyaloscypha bicolor</taxon>
    </lineage>
</organism>
<protein>
    <submittedName>
        <fullName evidence="1">Uncharacterized protein</fullName>
    </submittedName>
</protein>